<dbReference type="SUPFAM" id="SSF54862">
    <property type="entry name" value="4Fe-4S ferredoxins"/>
    <property type="match status" value="1"/>
</dbReference>
<sequence>MKEEKKQSVDEQNIDAKRRQLLKLSAGTVAGVGVVAGAGAWVKNRMDGIVHDGYPNEIGAGFKPMDQRNVIQVYSFSKALQEQYPERNLNFGKESMGPIQTGEEPLHLGEAFHRFFTSPERYDNDKPGYTQLDYALEEAGWHGSMTMAPLVQAGVPDQGVLTWNQSDVHEHQYPFKDSVEKIGAIKTAARTFGAVRVGICRHDPRWDYNPLYNPLTEQTLSWEEDFPFKPKSVIVMLVDMDYEAMACAPMIPQSATAAMGYSNTALLAGSMAKFIRGLGFQAVGSTNDLGNSVAYAISAGLGEGARNGALVAPNLGPRVRICKVYTDLELDEVAYDKPRSFGITEFCEHCKRCGDACPSNAISMDDKPSLGPTYPGSDDPEYSWDVNKGVRKFYSDPKKCLKFWADNGGDCGACIAACPWNKPDFWHHRLIDASNTFTGGTVHDLMTRADILFGYGNVNDEEAVIKFWKSGFSGDFT</sequence>
<dbReference type="AlphaFoldDB" id="A0A1G9ADL0"/>
<dbReference type="OrthoDB" id="9808559at2"/>
<evidence type="ECO:0000256" key="10">
    <source>
        <dbReference type="ARBA" id="ARBA00029374"/>
    </source>
</evidence>
<name>A0A1G9ADL0_9GAMM</name>
<keyword evidence="2" id="KW-1003">Cell membrane</keyword>
<dbReference type="PANTHER" id="PTHR42827">
    <property type="entry name" value="IRON-SULFUR CLUSTER-BINDING PROTEIN-RELATED"/>
    <property type="match status" value="1"/>
</dbReference>
<keyword evidence="8" id="KW-0411">Iron-sulfur</keyword>
<keyword evidence="7" id="KW-0408">Iron</keyword>
<evidence type="ECO:0000259" key="12">
    <source>
        <dbReference type="PROSITE" id="PS51379"/>
    </source>
</evidence>
<keyword evidence="3" id="KW-0004">4Fe-4S</keyword>
<evidence type="ECO:0000256" key="3">
    <source>
        <dbReference type="ARBA" id="ARBA00022485"/>
    </source>
</evidence>
<evidence type="ECO:0000256" key="7">
    <source>
        <dbReference type="ARBA" id="ARBA00023004"/>
    </source>
</evidence>
<gene>
    <name evidence="13" type="ORF">SAMN04488540_1233</name>
</gene>
<dbReference type="InterPro" id="IPR006311">
    <property type="entry name" value="TAT_signal"/>
</dbReference>
<feature type="transmembrane region" description="Helical" evidence="11">
    <location>
        <begin position="21"/>
        <end position="42"/>
    </location>
</feature>
<proteinExistence type="predicted"/>
<dbReference type="PANTHER" id="PTHR42827:SF1">
    <property type="entry name" value="IRON-SULFUR CLUSTER-BINDING PROTEIN"/>
    <property type="match status" value="1"/>
</dbReference>
<dbReference type="InterPro" id="IPR012832">
    <property type="entry name" value="RDH"/>
</dbReference>
<dbReference type="GO" id="GO:0051539">
    <property type="term" value="F:4 iron, 4 sulfur cluster binding"/>
    <property type="evidence" value="ECO:0007669"/>
    <property type="project" value="UniProtKB-KW"/>
</dbReference>
<evidence type="ECO:0000256" key="9">
    <source>
        <dbReference type="ARBA" id="ARBA00023136"/>
    </source>
</evidence>
<evidence type="ECO:0000256" key="8">
    <source>
        <dbReference type="ARBA" id="ARBA00023014"/>
    </source>
</evidence>
<comment type="cofactor">
    <cofactor evidence="10">
        <name>corrinoid</name>
        <dbReference type="ChEBI" id="CHEBI:33913"/>
    </cofactor>
</comment>
<evidence type="ECO:0000313" key="14">
    <source>
        <dbReference type="Proteomes" id="UP000199527"/>
    </source>
</evidence>
<dbReference type="Gene3D" id="3.30.70.20">
    <property type="match status" value="1"/>
</dbReference>
<comment type="subcellular location">
    <subcellularLocation>
        <location evidence="1">Cell membrane</location>
    </subcellularLocation>
</comment>
<feature type="domain" description="4Fe-4S ferredoxin-type" evidence="12">
    <location>
        <begin position="338"/>
        <end position="367"/>
    </location>
</feature>
<dbReference type="Proteomes" id="UP000199527">
    <property type="component" value="Unassembled WGS sequence"/>
</dbReference>
<evidence type="ECO:0000256" key="5">
    <source>
        <dbReference type="ARBA" id="ARBA00022729"/>
    </source>
</evidence>
<keyword evidence="11" id="KW-0812">Transmembrane</keyword>
<keyword evidence="11" id="KW-1133">Transmembrane helix</keyword>
<dbReference type="GO" id="GO:0005886">
    <property type="term" value="C:plasma membrane"/>
    <property type="evidence" value="ECO:0007669"/>
    <property type="project" value="UniProtKB-SubCell"/>
</dbReference>
<evidence type="ECO:0000256" key="6">
    <source>
        <dbReference type="ARBA" id="ARBA00022737"/>
    </source>
</evidence>
<evidence type="ECO:0000256" key="1">
    <source>
        <dbReference type="ARBA" id="ARBA00004236"/>
    </source>
</evidence>
<keyword evidence="5" id="KW-0732">Signal</keyword>
<evidence type="ECO:0000256" key="2">
    <source>
        <dbReference type="ARBA" id="ARBA00022475"/>
    </source>
</evidence>
<dbReference type="GO" id="GO:0046872">
    <property type="term" value="F:metal ion binding"/>
    <property type="evidence" value="ECO:0007669"/>
    <property type="project" value="UniProtKB-KW"/>
</dbReference>
<dbReference type="Pfam" id="PF12838">
    <property type="entry name" value="Fer4_7"/>
    <property type="match status" value="1"/>
</dbReference>
<reference evidence="14" key="1">
    <citation type="submission" date="2016-10" db="EMBL/GenBank/DDBJ databases">
        <authorList>
            <person name="Varghese N."/>
            <person name="Submissions S."/>
        </authorList>
    </citation>
    <scope>NUCLEOTIDE SEQUENCE [LARGE SCALE GENOMIC DNA]</scope>
    <source>
        <strain evidence="14">DSM 23317</strain>
    </source>
</reference>
<dbReference type="PROSITE" id="PS51318">
    <property type="entry name" value="TAT"/>
    <property type="match status" value="1"/>
</dbReference>
<dbReference type="InterPro" id="IPR017896">
    <property type="entry name" value="4Fe4S_Fe-S-bd"/>
</dbReference>
<organism evidence="13 14">
    <name type="scientific">Ferrimonas sediminum</name>
    <dbReference type="NCBI Taxonomy" id="718193"/>
    <lineage>
        <taxon>Bacteria</taxon>
        <taxon>Pseudomonadati</taxon>
        <taxon>Pseudomonadota</taxon>
        <taxon>Gammaproteobacteria</taxon>
        <taxon>Alteromonadales</taxon>
        <taxon>Ferrimonadaceae</taxon>
        <taxon>Ferrimonas</taxon>
    </lineage>
</organism>
<evidence type="ECO:0000256" key="4">
    <source>
        <dbReference type="ARBA" id="ARBA00022723"/>
    </source>
</evidence>
<keyword evidence="6" id="KW-0677">Repeat</keyword>
<dbReference type="PROSITE" id="PS00198">
    <property type="entry name" value="4FE4S_FER_1"/>
    <property type="match status" value="1"/>
</dbReference>
<keyword evidence="9 11" id="KW-0472">Membrane</keyword>
<dbReference type="InterPro" id="IPR017900">
    <property type="entry name" value="4Fe4S_Fe_S_CS"/>
</dbReference>
<evidence type="ECO:0000313" key="13">
    <source>
        <dbReference type="EMBL" id="SDK25416.1"/>
    </source>
</evidence>
<dbReference type="NCBIfam" id="TIGR02486">
    <property type="entry name" value="RDH"/>
    <property type="match status" value="1"/>
</dbReference>
<dbReference type="RefSeq" id="WP_090368073.1">
    <property type="nucleotide sequence ID" value="NZ_FNEM01000023.1"/>
</dbReference>
<dbReference type="EMBL" id="FNEM01000023">
    <property type="protein sequence ID" value="SDK25416.1"/>
    <property type="molecule type" value="Genomic_DNA"/>
</dbReference>
<evidence type="ECO:0000256" key="11">
    <source>
        <dbReference type="SAM" id="Phobius"/>
    </source>
</evidence>
<keyword evidence="4" id="KW-0479">Metal-binding</keyword>
<accession>A0A1G9ADL0</accession>
<keyword evidence="14" id="KW-1185">Reference proteome</keyword>
<protein>
    <submittedName>
        <fullName evidence="13">Reductive dehalogenase</fullName>
    </submittedName>
</protein>
<dbReference type="PROSITE" id="PS51379">
    <property type="entry name" value="4FE4S_FER_2"/>
    <property type="match status" value="1"/>
</dbReference>